<dbReference type="RefSeq" id="WP_106196308.1">
    <property type="nucleotide sequence ID" value="NZ_PVTO01000043.1"/>
</dbReference>
<evidence type="ECO:0000313" key="2">
    <source>
        <dbReference type="EMBL" id="PRY74363.1"/>
    </source>
</evidence>
<dbReference type="Gene3D" id="3.40.50.10190">
    <property type="entry name" value="BRCT domain"/>
    <property type="match status" value="1"/>
</dbReference>
<protein>
    <submittedName>
        <fullName evidence="2">BRCA1 C Terminus (BRCT) protein</fullName>
    </submittedName>
</protein>
<dbReference type="InterPro" id="IPR001357">
    <property type="entry name" value="BRCT_dom"/>
</dbReference>
<feature type="domain" description="BRCT" evidence="1">
    <location>
        <begin position="1"/>
        <end position="75"/>
    </location>
</feature>
<keyword evidence="3" id="KW-1185">Reference proteome</keyword>
<organism evidence="2 3">
    <name type="scientific">Alkalibacterium olivapovliticus</name>
    <dbReference type="NCBI Taxonomy" id="99907"/>
    <lineage>
        <taxon>Bacteria</taxon>
        <taxon>Bacillati</taxon>
        <taxon>Bacillota</taxon>
        <taxon>Bacilli</taxon>
        <taxon>Lactobacillales</taxon>
        <taxon>Carnobacteriaceae</taxon>
        <taxon>Alkalibacterium</taxon>
    </lineage>
</organism>
<evidence type="ECO:0000313" key="3">
    <source>
        <dbReference type="Proteomes" id="UP000238205"/>
    </source>
</evidence>
<dbReference type="Proteomes" id="UP000238205">
    <property type="component" value="Unassembled WGS sequence"/>
</dbReference>
<reference evidence="2 3" key="1">
    <citation type="submission" date="2018-03" db="EMBL/GenBank/DDBJ databases">
        <title>Genomic Encyclopedia of Archaeal and Bacterial Type Strains, Phase II (KMG-II): from individual species to whole genera.</title>
        <authorList>
            <person name="Goeker M."/>
        </authorList>
    </citation>
    <scope>NUCLEOTIDE SEQUENCE [LARGE SCALE GENOMIC DNA]</scope>
    <source>
        <strain evidence="2 3">DSM 13175</strain>
    </source>
</reference>
<gene>
    <name evidence="2" type="ORF">CLV38_14310</name>
</gene>
<dbReference type="PROSITE" id="PS50172">
    <property type="entry name" value="BRCT"/>
    <property type="match status" value="1"/>
</dbReference>
<dbReference type="AlphaFoldDB" id="A0A2T0VTK8"/>
<accession>A0A2T0VTK8</accession>
<comment type="caution">
    <text evidence="2">The sequence shown here is derived from an EMBL/GenBank/DDBJ whole genome shotgun (WGS) entry which is preliminary data.</text>
</comment>
<proteinExistence type="predicted"/>
<dbReference type="InterPro" id="IPR036420">
    <property type="entry name" value="BRCT_dom_sf"/>
</dbReference>
<dbReference type="EMBL" id="PVTO01000043">
    <property type="protein sequence ID" value="PRY74363.1"/>
    <property type="molecule type" value="Genomic_DNA"/>
</dbReference>
<sequence>MFRNETVVFTGTLASMTRKQAQDLVRSLGGKVQSSVSKKTTLLVIGRSNLDLFEQDPRSLKLKNAEELQKKGVPLKKLSEEDFITLAINQLQSKLNKS</sequence>
<dbReference type="CDD" id="cd17748">
    <property type="entry name" value="BRCT_DNA_ligase_like"/>
    <property type="match status" value="1"/>
</dbReference>
<dbReference type="OrthoDB" id="2167617at2"/>
<evidence type="ECO:0000259" key="1">
    <source>
        <dbReference type="PROSITE" id="PS50172"/>
    </source>
</evidence>
<dbReference type="Pfam" id="PF00533">
    <property type="entry name" value="BRCT"/>
    <property type="match status" value="1"/>
</dbReference>
<name>A0A2T0VTK8_9LACT</name>
<dbReference type="SUPFAM" id="SSF52113">
    <property type="entry name" value="BRCT domain"/>
    <property type="match status" value="1"/>
</dbReference>